<dbReference type="Gene3D" id="2.60.200.60">
    <property type="match status" value="1"/>
</dbReference>
<proteinExistence type="predicted"/>
<reference evidence="1 2" key="1">
    <citation type="submission" date="2014-09" db="EMBL/GenBank/DDBJ databases">
        <authorList>
            <person name="Chan K.-G."/>
        </authorList>
    </citation>
    <scope>NUCLEOTIDE SEQUENCE [LARGE SCALE GENOMIC DNA]</scope>
    <source>
        <strain evidence="1 2">ND07</strain>
    </source>
</reference>
<dbReference type="AlphaFoldDB" id="A0A089WX89"/>
<dbReference type="InterPro" id="IPR008727">
    <property type="entry name" value="PAAR_motif"/>
</dbReference>
<dbReference type="RefSeq" id="WP_038413979.1">
    <property type="nucleotide sequence ID" value="NZ_CP009455.1"/>
</dbReference>
<dbReference type="eggNOG" id="COG4104">
    <property type="taxonomic scope" value="Bacteria"/>
</dbReference>
<evidence type="ECO:0000313" key="2">
    <source>
        <dbReference type="Proteomes" id="UP000029493"/>
    </source>
</evidence>
<dbReference type="Proteomes" id="UP000029493">
    <property type="component" value="Chromosome"/>
</dbReference>
<dbReference type="EMBL" id="CP009455">
    <property type="protein sequence ID" value="AIR91227.1"/>
    <property type="molecule type" value="Genomic_DNA"/>
</dbReference>
<dbReference type="OrthoDB" id="6860016at2"/>
<protein>
    <submittedName>
        <fullName evidence="1">PAAR repeat-containing protein</fullName>
    </submittedName>
</protein>
<dbReference type="STRING" id="157783.LK03_19005"/>
<dbReference type="CDD" id="cd14744">
    <property type="entry name" value="PAAR_CT_2"/>
    <property type="match status" value="1"/>
</dbReference>
<organism evidence="1 2">
    <name type="scientific">Pseudomonas cremoricolorata</name>
    <dbReference type="NCBI Taxonomy" id="157783"/>
    <lineage>
        <taxon>Bacteria</taxon>
        <taxon>Pseudomonadati</taxon>
        <taxon>Pseudomonadota</taxon>
        <taxon>Gammaproteobacteria</taxon>
        <taxon>Pseudomonadales</taxon>
        <taxon>Pseudomonadaceae</taxon>
        <taxon>Pseudomonas</taxon>
    </lineage>
</organism>
<dbReference type="KEGG" id="psw:LK03_19005"/>
<name>A0A089WX89_9PSED</name>
<dbReference type="Pfam" id="PF05488">
    <property type="entry name" value="PAAR_motif"/>
    <property type="match status" value="1"/>
</dbReference>
<evidence type="ECO:0000313" key="1">
    <source>
        <dbReference type="EMBL" id="AIR91227.1"/>
    </source>
</evidence>
<sequence length="87" mass="8854">MNKIIRLGDTTSHGGVVLSAISHTDLNGKPIAGKGDKVLCPLCKGEFAIIEGSSTYHVNGTPVALEGMKTACGASLIAGACHAKVHL</sequence>
<gene>
    <name evidence="1" type="ORF">LK03_19005</name>
</gene>
<accession>A0A089WX89</accession>
<keyword evidence="2" id="KW-1185">Reference proteome</keyword>